<proteinExistence type="predicted"/>
<keyword evidence="2" id="KW-1185">Reference proteome</keyword>
<name>A0AA88WT73_9ASTE</name>
<dbReference type="PANTHER" id="PTHR46476:SF3">
    <property type="entry name" value="CHITINASE 2-LIKE"/>
    <property type="match status" value="1"/>
</dbReference>
<dbReference type="SUPFAM" id="SSF51445">
    <property type="entry name" value="(Trans)glycosidases"/>
    <property type="match status" value="1"/>
</dbReference>
<comment type="caution">
    <text evidence="1">The sequence shown here is derived from an EMBL/GenBank/DDBJ whole genome shotgun (WGS) entry which is preliminary data.</text>
</comment>
<organism evidence="1 2">
    <name type="scientific">Escallonia herrerae</name>
    <dbReference type="NCBI Taxonomy" id="1293975"/>
    <lineage>
        <taxon>Eukaryota</taxon>
        <taxon>Viridiplantae</taxon>
        <taxon>Streptophyta</taxon>
        <taxon>Embryophyta</taxon>
        <taxon>Tracheophyta</taxon>
        <taxon>Spermatophyta</taxon>
        <taxon>Magnoliopsida</taxon>
        <taxon>eudicotyledons</taxon>
        <taxon>Gunneridae</taxon>
        <taxon>Pentapetalae</taxon>
        <taxon>asterids</taxon>
        <taxon>campanulids</taxon>
        <taxon>Escalloniales</taxon>
        <taxon>Escalloniaceae</taxon>
        <taxon>Escallonia</taxon>
    </lineage>
</organism>
<dbReference type="InterPro" id="IPR017853">
    <property type="entry name" value="GH"/>
</dbReference>
<reference evidence="1" key="1">
    <citation type="submission" date="2022-12" db="EMBL/GenBank/DDBJ databases">
        <title>Draft genome assemblies for two species of Escallonia (Escalloniales).</title>
        <authorList>
            <person name="Chanderbali A."/>
            <person name="Dervinis C."/>
            <person name="Anghel I."/>
            <person name="Soltis D."/>
            <person name="Soltis P."/>
            <person name="Zapata F."/>
        </authorList>
    </citation>
    <scope>NUCLEOTIDE SEQUENCE</scope>
    <source>
        <strain evidence="1">UCBG64.0493</strain>
        <tissue evidence="1">Leaf</tissue>
    </source>
</reference>
<dbReference type="Gene3D" id="3.20.20.80">
    <property type="entry name" value="Glycosidases"/>
    <property type="match status" value="2"/>
</dbReference>
<dbReference type="PANTHER" id="PTHR46476">
    <property type="entry name" value="CHITINASE 2-LIKE"/>
    <property type="match status" value="1"/>
</dbReference>
<dbReference type="AlphaFoldDB" id="A0AA88WT73"/>
<evidence type="ECO:0000313" key="1">
    <source>
        <dbReference type="EMBL" id="KAK3032739.1"/>
    </source>
</evidence>
<gene>
    <name evidence="1" type="ORF">RJ639_036923</name>
</gene>
<sequence length="279" mass="31524">MSLAPYFTINLYGHVQGYSARAKGLRQEDRQPPCLFLLVMEDLPGILDLCTTLLYFVDDLFVLTGAIEASVHLVKEALRELGELSGLQPKLRQYVFFAGSALLIRAKHLRTPVLPVQADAESSRLFRKYTGAESKNVRLKDVPISPAVDFHFILSFTTDYKKSSPPHPLKVKSVPIGTLKTSPFLNFLTSKPTIRMLSLEAHQDTVNDHNVYFKPTLINSWVRKAICSITRTIKGYDLDRIDIDYEHLTAVPGTFAECIGRLLFYLKTEQECLVYINSI</sequence>
<protein>
    <submittedName>
        <fullName evidence="1">Uncharacterized protein</fullName>
    </submittedName>
</protein>
<dbReference type="Proteomes" id="UP001188597">
    <property type="component" value="Unassembled WGS sequence"/>
</dbReference>
<accession>A0AA88WT73</accession>
<evidence type="ECO:0000313" key="2">
    <source>
        <dbReference type="Proteomes" id="UP001188597"/>
    </source>
</evidence>
<dbReference type="EMBL" id="JAVXUP010000258">
    <property type="protein sequence ID" value="KAK3032739.1"/>
    <property type="molecule type" value="Genomic_DNA"/>
</dbReference>